<keyword evidence="4" id="KW-0963">Cytoplasm</keyword>
<feature type="coiled-coil region" evidence="7">
    <location>
        <begin position="440"/>
        <end position="467"/>
    </location>
</feature>
<sequence length="823" mass="92610">DLIRIFPNIPVHFFFPHRFVPHEIPSKSDPLPFGTHAARLSLLQSLERLPPPAMSFFGFDTSLPRDRGHPATAPGFAQATDHFAGLSNVDGDDDDDGIDFEDTYDGLGDKLDEKDDAFNDETFGALEGAIGKDFDFHGATARVADAMEEEHEVFNRSARNQSVARVAAAPTQPARVEPPTHVPVLRPDMSLWGSGPAATPQPEPQPEPTPVAPPVGRKILSLEEVEAQILANNEQRHQSPPQQPPAQGHQLPPQHQHIPPMITPQLHQYPPQQHDVHQLHSQQFPARIQSMLQRDQTPPQVQHHQIPEQHPGGAPQQQQQRVQPMGQPLHPSRNQYGMTNHVPAPQLQKMTEAEKARFLEEESKRLKRNHKIAQLARYNGLMTPADKNFITRIQLQHLVSINNAEDNANEDFYYIVHSAIRARTNPQQPLNQFAQTYLFRQSARGRNRQQDNHLQRMEQQVQRAVAAAKARPKASQLVLEGSLGKISFSNVKTPRPMLNIKKPDAPRGEPIRRTQRSTFSSADRKSLLRAIENVYDALLELEVHERERAKLSILMPDQQPQQAHVEWAAKRDQLVTKLWKETKIREPIDPTSTATHPFIAILSYSKMKRAVQRIFRHLDPEQRVTILTMIVVHLDILDVVKHGVYLPDETQLPSAVREEIEMFAASVLPPLLGYVYEASLSIVIGLLGILLERVDVVAVSKTKIGLAFLTMFSSRAEIVKQAGGAPEDELQQWQMMYDRLFDSLQGHWMECFPPGMFVDDVYVWQFLASIAVGANMHQQQALVTAVKQNVRASKTLPPELGAQKSANVNLFMRAIGLDVELLG</sequence>
<evidence type="ECO:0000313" key="11">
    <source>
        <dbReference type="Proteomes" id="UP001412239"/>
    </source>
</evidence>
<keyword evidence="7" id="KW-0175">Coiled coil</keyword>
<feature type="compositionally biased region" description="Polar residues" evidence="8">
    <location>
        <begin position="294"/>
        <end position="303"/>
    </location>
</feature>
<name>A0A292Q5Y5_9PEZI</name>
<feature type="region of interest" description="Disordered" evidence="8">
    <location>
        <begin position="294"/>
        <end position="340"/>
    </location>
</feature>
<feature type="compositionally biased region" description="Low complexity" evidence="8">
    <location>
        <begin position="308"/>
        <end position="328"/>
    </location>
</feature>
<dbReference type="Pfam" id="PF09770">
    <property type="entry name" value="PAT1"/>
    <property type="match status" value="1"/>
</dbReference>
<evidence type="ECO:0000256" key="3">
    <source>
        <dbReference type="ARBA" id="ARBA00009138"/>
    </source>
</evidence>
<feature type="non-terminal residue" evidence="10">
    <location>
        <position position="823"/>
    </location>
</feature>
<comment type="subcellular location">
    <subcellularLocation>
        <location evidence="2">Cytoplasm</location>
        <location evidence="2">P-body</location>
    </subcellularLocation>
    <subcellularLocation>
        <location evidence="1">Nucleus</location>
    </subcellularLocation>
</comment>
<dbReference type="GO" id="GO:0000290">
    <property type="term" value="P:deadenylation-dependent decapping of nuclear-transcribed mRNA"/>
    <property type="evidence" value="ECO:0007669"/>
    <property type="project" value="InterPro"/>
</dbReference>
<dbReference type="InterPro" id="IPR039900">
    <property type="entry name" value="Pat1-like"/>
</dbReference>
<feature type="region of interest" description="Disordered" evidence="8">
    <location>
        <begin position="168"/>
        <end position="215"/>
    </location>
</feature>
<comment type="similarity">
    <text evidence="3">Belongs to the PAT1 family.</text>
</comment>
<dbReference type="GO" id="GO:0005634">
    <property type="term" value="C:nucleus"/>
    <property type="evidence" value="ECO:0007669"/>
    <property type="project" value="UniProtKB-SubCell"/>
</dbReference>
<dbReference type="PANTHER" id="PTHR21551">
    <property type="entry name" value="TOPOISOMERASE II-ASSOCIATED PROTEIN PAT1"/>
    <property type="match status" value="1"/>
</dbReference>
<feature type="non-terminal residue" evidence="10">
    <location>
        <position position="1"/>
    </location>
</feature>
<evidence type="ECO:0000256" key="5">
    <source>
        <dbReference type="ARBA" id="ARBA00022884"/>
    </source>
</evidence>
<dbReference type="GO" id="GO:0000932">
    <property type="term" value="C:P-body"/>
    <property type="evidence" value="ECO:0007669"/>
    <property type="project" value="UniProtKB-SubCell"/>
</dbReference>
<feature type="domain" description="mRNA decay factor PAT1" evidence="9">
    <location>
        <begin position="54"/>
        <end position="820"/>
    </location>
</feature>
<dbReference type="EMBL" id="LN890960">
    <property type="protein sequence ID" value="CUS14328.1"/>
    <property type="molecule type" value="Genomic_DNA"/>
</dbReference>
<keyword evidence="5" id="KW-0694">RNA-binding</keyword>
<evidence type="ECO:0000256" key="4">
    <source>
        <dbReference type="ARBA" id="ARBA00022490"/>
    </source>
</evidence>
<dbReference type="InterPro" id="IPR019167">
    <property type="entry name" value="PAT1_dom"/>
</dbReference>
<evidence type="ECO:0000256" key="7">
    <source>
        <dbReference type="SAM" id="Coils"/>
    </source>
</evidence>
<evidence type="ECO:0000313" key="10">
    <source>
        <dbReference type="EMBL" id="CUS14328.1"/>
    </source>
</evidence>
<feature type="region of interest" description="Disordered" evidence="8">
    <location>
        <begin position="494"/>
        <end position="519"/>
    </location>
</feature>
<proteinExistence type="inferred from homology"/>
<evidence type="ECO:0000256" key="8">
    <source>
        <dbReference type="SAM" id="MobiDB-lite"/>
    </source>
</evidence>
<protein>
    <recommendedName>
        <fullName evidence="9">mRNA decay factor PAT1 domain-containing protein</fullName>
    </recommendedName>
</protein>
<dbReference type="AlphaFoldDB" id="A0A292Q5Y5"/>
<dbReference type="GO" id="GO:0003723">
    <property type="term" value="F:RNA binding"/>
    <property type="evidence" value="ECO:0007669"/>
    <property type="project" value="UniProtKB-KW"/>
</dbReference>
<organism evidence="10 11">
    <name type="scientific">Tuber aestivum</name>
    <name type="common">summer truffle</name>
    <dbReference type="NCBI Taxonomy" id="59557"/>
    <lineage>
        <taxon>Eukaryota</taxon>
        <taxon>Fungi</taxon>
        <taxon>Dikarya</taxon>
        <taxon>Ascomycota</taxon>
        <taxon>Pezizomycotina</taxon>
        <taxon>Pezizomycetes</taxon>
        <taxon>Pezizales</taxon>
        <taxon>Tuberaceae</taxon>
        <taxon>Tuber</taxon>
    </lineage>
</organism>
<reference evidence="10" key="1">
    <citation type="submission" date="2015-10" db="EMBL/GenBank/DDBJ databases">
        <authorList>
            <person name="Regsiter A."/>
            <person name="william w."/>
        </authorList>
    </citation>
    <scope>NUCLEOTIDE SEQUENCE</scope>
    <source>
        <strain evidence="10">Montdore</strain>
    </source>
</reference>
<accession>A0A292Q5Y5</accession>
<keyword evidence="11" id="KW-1185">Reference proteome</keyword>
<dbReference type="PANTHER" id="PTHR21551:SF0">
    <property type="entry name" value="PROTEIN ASSOCIATED WITH TOPO II RELATED-1, ISOFORM A"/>
    <property type="match status" value="1"/>
</dbReference>
<evidence type="ECO:0000256" key="2">
    <source>
        <dbReference type="ARBA" id="ARBA00004201"/>
    </source>
</evidence>
<dbReference type="GO" id="GO:0033962">
    <property type="term" value="P:P-body assembly"/>
    <property type="evidence" value="ECO:0007669"/>
    <property type="project" value="TreeGrafter"/>
</dbReference>
<evidence type="ECO:0000256" key="1">
    <source>
        <dbReference type="ARBA" id="ARBA00004123"/>
    </source>
</evidence>
<feature type="compositionally biased region" description="Low complexity" evidence="8">
    <location>
        <begin position="245"/>
        <end position="265"/>
    </location>
</feature>
<feature type="compositionally biased region" description="Basic and acidic residues" evidence="8">
    <location>
        <begin position="501"/>
        <end position="512"/>
    </location>
</feature>
<evidence type="ECO:0000256" key="6">
    <source>
        <dbReference type="ARBA" id="ARBA00023242"/>
    </source>
</evidence>
<gene>
    <name evidence="10" type="ORF">GSTUAT00001618001</name>
</gene>
<feature type="compositionally biased region" description="Pro residues" evidence="8">
    <location>
        <begin position="199"/>
        <end position="213"/>
    </location>
</feature>
<evidence type="ECO:0000259" key="9">
    <source>
        <dbReference type="Pfam" id="PF09770"/>
    </source>
</evidence>
<feature type="coiled-coil region" evidence="7">
    <location>
        <begin position="349"/>
        <end position="376"/>
    </location>
</feature>
<keyword evidence="6" id="KW-0539">Nucleus</keyword>
<dbReference type="Proteomes" id="UP001412239">
    <property type="component" value="Unassembled WGS sequence"/>
</dbReference>
<feature type="region of interest" description="Disordered" evidence="8">
    <location>
        <begin position="234"/>
        <end position="281"/>
    </location>
</feature>